<dbReference type="InterPro" id="IPR011659">
    <property type="entry name" value="WD40"/>
</dbReference>
<dbReference type="InterPro" id="IPR002048">
    <property type="entry name" value="EF_hand_dom"/>
</dbReference>
<accession>A0AAD5RD81</accession>
<dbReference type="InterPro" id="IPR018247">
    <property type="entry name" value="EF_Hand_1_Ca_BS"/>
</dbReference>
<dbReference type="SUPFAM" id="SSF47473">
    <property type="entry name" value="EF-hand"/>
    <property type="match status" value="1"/>
</dbReference>
<dbReference type="InterPro" id="IPR011042">
    <property type="entry name" value="6-blade_b-propeller_TolB-like"/>
</dbReference>
<sequence length="442" mass="50331">MPESGNITDPVLKHLCNTSYTWDVFPDYDIFKVNKFGNIAQQLTDHPGYDAEAVLSPDGKLIAFTSIRSGDLDLWIMNSDGTNLRQVTNDLGYDGGAFFSPDGKRLVFRASRPKSHDDIVKYQKLLEYNLVEPVSMELFVVNVDGSNLKQVTHLGGSNWAPYYLADNKRIVFSSNYENAGREFGAFALYVINDDGSGLERITFGDKHEFNSFPMMNHAVEQTSGFWEVTDNSLLKMEDDKKSAPSNEEMNLEDVIEHFPQIDRFLVRKWHYAFHTFFDLTGNNVIEWRDFQTLIDAIGAVRGVGGEHHVAARLSLTDVWHAMTATVNKNTTDKITLEDWIRMWADSLTAEKEPAWQKAYLDYMFHLLDASGDQLVDLAEYIEVLGYFSIPREEAITCFDKFAVTSTGGQCNSIDYKRFVDLWQQYFWSSDVNDMGNYLLGTA</sequence>
<name>A0AAD5RD81_PARTN</name>
<organism evidence="4 5">
    <name type="scientific">Parelaphostrongylus tenuis</name>
    <name type="common">Meningeal worm</name>
    <dbReference type="NCBI Taxonomy" id="148309"/>
    <lineage>
        <taxon>Eukaryota</taxon>
        <taxon>Metazoa</taxon>
        <taxon>Ecdysozoa</taxon>
        <taxon>Nematoda</taxon>
        <taxon>Chromadorea</taxon>
        <taxon>Rhabditida</taxon>
        <taxon>Rhabditina</taxon>
        <taxon>Rhabditomorpha</taxon>
        <taxon>Strongyloidea</taxon>
        <taxon>Metastrongylidae</taxon>
        <taxon>Parelaphostrongylus</taxon>
    </lineage>
</organism>
<dbReference type="Pfam" id="PF07676">
    <property type="entry name" value="PD40"/>
    <property type="match status" value="2"/>
</dbReference>
<evidence type="ECO:0000313" key="5">
    <source>
        <dbReference type="Proteomes" id="UP001196413"/>
    </source>
</evidence>
<evidence type="ECO:0000256" key="1">
    <source>
        <dbReference type="ARBA" id="ARBA00009820"/>
    </source>
</evidence>
<dbReference type="Gene3D" id="2.120.10.30">
    <property type="entry name" value="TolB, C-terminal domain"/>
    <property type="match status" value="2"/>
</dbReference>
<feature type="domain" description="EF-hand" evidence="3">
    <location>
        <begin position="355"/>
        <end position="390"/>
    </location>
</feature>
<dbReference type="AlphaFoldDB" id="A0AAD5RD81"/>
<dbReference type="PROSITE" id="PS50222">
    <property type="entry name" value="EF_HAND_2"/>
    <property type="match status" value="1"/>
</dbReference>
<dbReference type="InterPro" id="IPR011992">
    <property type="entry name" value="EF-hand-dom_pair"/>
</dbReference>
<evidence type="ECO:0000256" key="2">
    <source>
        <dbReference type="ARBA" id="ARBA00022837"/>
    </source>
</evidence>
<gene>
    <name evidence="4" type="ORF">KIN20_036575</name>
</gene>
<protein>
    <recommendedName>
        <fullName evidence="3">EF-hand domain-containing protein</fullName>
    </recommendedName>
</protein>
<evidence type="ECO:0000259" key="3">
    <source>
        <dbReference type="PROSITE" id="PS50222"/>
    </source>
</evidence>
<reference evidence="4" key="1">
    <citation type="submission" date="2021-06" db="EMBL/GenBank/DDBJ databases">
        <title>Parelaphostrongylus tenuis whole genome reference sequence.</title>
        <authorList>
            <person name="Garwood T.J."/>
            <person name="Larsen P.A."/>
            <person name="Fountain-Jones N.M."/>
            <person name="Garbe J.R."/>
            <person name="Macchietto M.G."/>
            <person name="Kania S.A."/>
            <person name="Gerhold R.W."/>
            <person name="Richards J.E."/>
            <person name="Wolf T.M."/>
        </authorList>
    </citation>
    <scope>NUCLEOTIDE SEQUENCE</scope>
    <source>
        <strain evidence="4">MNPRO001-30</strain>
        <tissue evidence="4">Meninges</tissue>
    </source>
</reference>
<evidence type="ECO:0000313" key="4">
    <source>
        <dbReference type="EMBL" id="KAJ1373995.1"/>
    </source>
</evidence>
<proteinExistence type="inferred from homology"/>
<comment type="similarity">
    <text evidence="1">Belongs to the TolB family.</text>
</comment>
<keyword evidence="2" id="KW-0106">Calcium</keyword>
<dbReference type="Proteomes" id="UP001196413">
    <property type="component" value="Unassembled WGS sequence"/>
</dbReference>
<dbReference type="PANTHER" id="PTHR36842:SF1">
    <property type="entry name" value="PROTEIN TOLB"/>
    <property type="match status" value="1"/>
</dbReference>
<dbReference type="GO" id="GO:0005509">
    <property type="term" value="F:calcium ion binding"/>
    <property type="evidence" value="ECO:0007669"/>
    <property type="project" value="InterPro"/>
</dbReference>
<dbReference type="EMBL" id="JAHQIW010007374">
    <property type="protein sequence ID" value="KAJ1373995.1"/>
    <property type="molecule type" value="Genomic_DNA"/>
</dbReference>
<comment type="caution">
    <text evidence="4">The sequence shown here is derived from an EMBL/GenBank/DDBJ whole genome shotgun (WGS) entry which is preliminary data.</text>
</comment>
<dbReference type="PROSITE" id="PS00018">
    <property type="entry name" value="EF_HAND_1"/>
    <property type="match status" value="1"/>
</dbReference>
<dbReference type="PANTHER" id="PTHR36842">
    <property type="entry name" value="PROTEIN TOLB HOMOLOG"/>
    <property type="match status" value="1"/>
</dbReference>
<dbReference type="Gene3D" id="1.10.238.10">
    <property type="entry name" value="EF-hand"/>
    <property type="match status" value="1"/>
</dbReference>
<keyword evidence="5" id="KW-1185">Reference proteome</keyword>
<dbReference type="SUPFAM" id="SSF82171">
    <property type="entry name" value="DPP6 N-terminal domain-like"/>
    <property type="match status" value="1"/>
</dbReference>